<accession>A0A7W9EQR7</accession>
<dbReference type="PANTHER" id="PTHR24321:SF8">
    <property type="entry name" value="ESTRADIOL 17-BETA-DEHYDROGENASE 8-RELATED"/>
    <property type="match status" value="1"/>
</dbReference>
<evidence type="ECO:0000313" key="3">
    <source>
        <dbReference type="EMBL" id="MBB5705106.1"/>
    </source>
</evidence>
<dbReference type="Gene3D" id="3.40.50.720">
    <property type="entry name" value="NAD(P)-binding Rossmann-like Domain"/>
    <property type="match status" value="1"/>
</dbReference>
<keyword evidence="4" id="KW-1185">Reference proteome</keyword>
<dbReference type="Proteomes" id="UP000537161">
    <property type="component" value="Unassembled WGS sequence"/>
</dbReference>
<reference evidence="3 4" key="1">
    <citation type="submission" date="2020-08" db="EMBL/GenBank/DDBJ databases">
        <title>Genomic Encyclopedia of Type Strains, Phase IV (KMG-IV): sequencing the most valuable type-strain genomes for metagenomic binning, comparative biology and taxonomic classification.</title>
        <authorList>
            <person name="Goeker M."/>
        </authorList>
    </citation>
    <scope>NUCLEOTIDE SEQUENCE [LARGE SCALE GENOMIC DNA]</scope>
    <source>
        <strain evidence="3 4">DSM 27163</strain>
    </source>
</reference>
<dbReference type="AlphaFoldDB" id="A0A7W9EQR7"/>
<dbReference type="EMBL" id="JACIJH010000001">
    <property type="protein sequence ID" value="MBB5705106.1"/>
    <property type="molecule type" value="Genomic_DNA"/>
</dbReference>
<evidence type="ECO:0000256" key="1">
    <source>
        <dbReference type="ARBA" id="ARBA00006484"/>
    </source>
</evidence>
<name>A0A7W9EQR7_9SPHN</name>
<organism evidence="3 4">
    <name type="scientific">Sphingopyxis panaciterrulae</name>
    <dbReference type="NCBI Taxonomy" id="462372"/>
    <lineage>
        <taxon>Bacteria</taxon>
        <taxon>Pseudomonadati</taxon>
        <taxon>Pseudomonadota</taxon>
        <taxon>Alphaproteobacteria</taxon>
        <taxon>Sphingomonadales</taxon>
        <taxon>Sphingomonadaceae</taxon>
        <taxon>Sphingopyxis</taxon>
    </lineage>
</organism>
<dbReference type="FunFam" id="3.40.50.720:FF:000084">
    <property type="entry name" value="Short-chain dehydrogenase reductase"/>
    <property type="match status" value="1"/>
</dbReference>
<evidence type="ECO:0000313" key="4">
    <source>
        <dbReference type="Proteomes" id="UP000537161"/>
    </source>
</evidence>
<comment type="caution">
    <text evidence="3">The sequence shown here is derived from an EMBL/GenBank/DDBJ whole genome shotgun (WGS) entry which is preliminary data.</text>
</comment>
<dbReference type="CDD" id="cd05233">
    <property type="entry name" value="SDR_c"/>
    <property type="match status" value="1"/>
</dbReference>
<dbReference type="Pfam" id="PF13561">
    <property type="entry name" value="adh_short_C2"/>
    <property type="match status" value="1"/>
</dbReference>
<dbReference type="InterPro" id="IPR002347">
    <property type="entry name" value="SDR_fam"/>
</dbReference>
<keyword evidence="2" id="KW-0560">Oxidoreductase</keyword>
<dbReference type="PANTHER" id="PTHR24321">
    <property type="entry name" value="DEHYDROGENASES, SHORT CHAIN"/>
    <property type="match status" value="1"/>
</dbReference>
<dbReference type="GO" id="GO:0016491">
    <property type="term" value="F:oxidoreductase activity"/>
    <property type="evidence" value="ECO:0007669"/>
    <property type="project" value="UniProtKB-KW"/>
</dbReference>
<proteinExistence type="inferred from homology"/>
<dbReference type="PRINTS" id="PR00081">
    <property type="entry name" value="GDHRDH"/>
</dbReference>
<protein>
    <submittedName>
        <fullName evidence="3">NAD(P)-dependent dehydrogenase (Short-subunit alcohol dehydrogenase family)</fullName>
    </submittedName>
</protein>
<comment type="similarity">
    <text evidence="1">Belongs to the short-chain dehydrogenases/reductases (SDR) family.</text>
</comment>
<gene>
    <name evidence="3" type="ORF">FHR21_000431</name>
</gene>
<dbReference type="PRINTS" id="PR00080">
    <property type="entry name" value="SDRFAMILY"/>
</dbReference>
<sequence>MNDTGNPAAAALAPFTLTGKVALITGAASGLGKVTAALFLDVGASVVVADLDAGGAKATAAELGGKGPTMGVGMDVSDEAAVQAGFVAAAEAFGGVDVLVNNAAYRGKADTMDMSVAEWDIMHAVCARGSFLCLREAVKQMRGRGGGSIVNVSSMSAQHPTIFPNMHYDSAKAGVDAITRLAAVEFAKDGIRVNSVLPGGMATPGPDKMRAAQAAGGAVIVGPATIPGRNPMGRIADPIEMARAILFLASDAASYVNGAELLVDAGFTKG</sequence>
<evidence type="ECO:0000256" key="2">
    <source>
        <dbReference type="ARBA" id="ARBA00023002"/>
    </source>
</evidence>
<dbReference type="RefSeq" id="WP_184094842.1">
    <property type="nucleotide sequence ID" value="NZ_JACIJH010000001.1"/>
</dbReference>
<dbReference type="SUPFAM" id="SSF51735">
    <property type="entry name" value="NAD(P)-binding Rossmann-fold domains"/>
    <property type="match status" value="1"/>
</dbReference>
<dbReference type="InterPro" id="IPR036291">
    <property type="entry name" value="NAD(P)-bd_dom_sf"/>
</dbReference>